<feature type="chain" id="PRO_5031428824" evidence="7">
    <location>
        <begin position="26"/>
        <end position="345"/>
    </location>
</feature>
<dbReference type="PANTHER" id="PTHR43817:SF1">
    <property type="entry name" value="HYDROLASE, FAMILY 43, PUTATIVE (AFU_ORTHOLOGUE AFUA_3G01660)-RELATED"/>
    <property type="match status" value="1"/>
</dbReference>
<keyword evidence="3 5" id="KW-0378">Hydrolase</keyword>
<dbReference type="GO" id="GO:0005975">
    <property type="term" value="P:carbohydrate metabolic process"/>
    <property type="evidence" value="ECO:0007669"/>
    <property type="project" value="InterPro"/>
</dbReference>
<dbReference type="CDD" id="cd18820">
    <property type="entry name" value="GH43_LbAraf43-like"/>
    <property type="match status" value="1"/>
</dbReference>
<organism evidence="8 9">
    <name type="scientific">Sphingomonas kyeonggiensis</name>
    <dbReference type="NCBI Taxonomy" id="1268553"/>
    <lineage>
        <taxon>Bacteria</taxon>
        <taxon>Pseudomonadati</taxon>
        <taxon>Pseudomonadota</taxon>
        <taxon>Alphaproteobacteria</taxon>
        <taxon>Sphingomonadales</taxon>
        <taxon>Sphingomonadaceae</taxon>
        <taxon>Sphingomonas</taxon>
    </lineage>
</organism>
<evidence type="ECO:0000313" key="9">
    <source>
        <dbReference type="Proteomes" id="UP000557392"/>
    </source>
</evidence>
<dbReference type="RefSeq" id="WP_183998473.1">
    <property type="nucleotide sequence ID" value="NZ_JACIEH010000002.1"/>
</dbReference>
<evidence type="ECO:0000256" key="5">
    <source>
        <dbReference type="RuleBase" id="RU361187"/>
    </source>
</evidence>
<evidence type="ECO:0000256" key="3">
    <source>
        <dbReference type="ARBA" id="ARBA00022801"/>
    </source>
</evidence>
<dbReference type="Pfam" id="PF04616">
    <property type="entry name" value="Glyco_hydro_43"/>
    <property type="match status" value="1"/>
</dbReference>
<reference evidence="8 9" key="1">
    <citation type="submission" date="2020-08" db="EMBL/GenBank/DDBJ databases">
        <title>Genomic Encyclopedia of Type Strains, Phase IV (KMG-IV): sequencing the most valuable type-strain genomes for metagenomic binning, comparative biology and taxonomic classification.</title>
        <authorList>
            <person name="Goeker M."/>
        </authorList>
    </citation>
    <scope>NUCLEOTIDE SEQUENCE [LARGE SCALE GENOMIC DNA]</scope>
    <source>
        <strain evidence="8 9">DSM 101806</strain>
    </source>
</reference>
<feature type="region of interest" description="Disordered" evidence="6">
    <location>
        <begin position="326"/>
        <end position="345"/>
    </location>
</feature>
<proteinExistence type="inferred from homology"/>
<dbReference type="InterPro" id="IPR006710">
    <property type="entry name" value="Glyco_hydro_43"/>
</dbReference>
<keyword evidence="2 7" id="KW-0732">Signal</keyword>
<evidence type="ECO:0000313" key="8">
    <source>
        <dbReference type="EMBL" id="MBB4099179.1"/>
    </source>
</evidence>
<evidence type="ECO:0000256" key="6">
    <source>
        <dbReference type="SAM" id="MobiDB-lite"/>
    </source>
</evidence>
<dbReference type="PANTHER" id="PTHR43817">
    <property type="entry name" value="GLYCOSYL HYDROLASE"/>
    <property type="match status" value="1"/>
</dbReference>
<dbReference type="AlphaFoldDB" id="A0A7W6JTB4"/>
<evidence type="ECO:0000256" key="2">
    <source>
        <dbReference type="ARBA" id="ARBA00022729"/>
    </source>
</evidence>
<dbReference type="Gene3D" id="2.115.10.20">
    <property type="entry name" value="Glycosyl hydrolase domain, family 43"/>
    <property type="match status" value="1"/>
</dbReference>
<gene>
    <name evidence="8" type="ORF">GGR46_002743</name>
</gene>
<feature type="signal peptide" evidence="7">
    <location>
        <begin position="1"/>
        <end position="25"/>
    </location>
</feature>
<protein>
    <submittedName>
        <fullName evidence="8">GH43 family beta-xylosidase</fullName>
    </submittedName>
</protein>
<dbReference type="GO" id="GO:0004553">
    <property type="term" value="F:hydrolase activity, hydrolyzing O-glycosyl compounds"/>
    <property type="evidence" value="ECO:0007669"/>
    <property type="project" value="InterPro"/>
</dbReference>
<sequence>MKTRDLWSGAVIAAALCLGTGTVSAQNAPVAEVGTYTNPLLPSGPDPWITQVDGTYYYMHTQRDGITLYRTRNIADLANAEQKLVWTPPKEGPNAHLVWAPELHRIGKSWFLYYTATASGFSDDAHRAVFVLENKASDPLSGTWIDRGRINTAHAGIDGTSFEYRGKRYFVYSPYLGPDSGLAIAEMANPWTLKGKEQVIAMPDQPWERLDGRQILEGPEFLLGPKGDLFLTYSASPCWSDDYALGLLRAAPGANPLDPKVWSKSPTPVLHKGNGVFATGHNGFFKSPDGKEDWIIYHANAAAGMKCTPKRAPHIQKFGWTADGRPDFGLPVPEGAPQKVPSGTR</sequence>
<comment type="similarity">
    <text evidence="1 5">Belongs to the glycosyl hydrolase 43 family.</text>
</comment>
<dbReference type="InterPro" id="IPR023296">
    <property type="entry name" value="Glyco_hydro_beta-prop_sf"/>
</dbReference>
<evidence type="ECO:0000256" key="4">
    <source>
        <dbReference type="ARBA" id="ARBA00023295"/>
    </source>
</evidence>
<keyword evidence="9" id="KW-1185">Reference proteome</keyword>
<dbReference type="EMBL" id="JACIEH010000002">
    <property type="protein sequence ID" value="MBB4099179.1"/>
    <property type="molecule type" value="Genomic_DNA"/>
</dbReference>
<accession>A0A7W6JTB4</accession>
<evidence type="ECO:0000256" key="1">
    <source>
        <dbReference type="ARBA" id="ARBA00009865"/>
    </source>
</evidence>
<name>A0A7W6JTB4_9SPHN</name>
<dbReference type="Proteomes" id="UP000557392">
    <property type="component" value="Unassembled WGS sequence"/>
</dbReference>
<keyword evidence="4 5" id="KW-0326">Glycosidase</keyword>
<evidence type="ECO:0000256" key="7">
    <source>
        <dbReference type="SAM" id="SignalP"/>
    </source>
</evidence>
<dbReference type="SUPFAM" id="SSF75005">
    <property type="entry name" value="Arabinanase/levansucrase/invertase"/>
    <property type="match status" value="1"/>
</dbReference>
<comment type="caution">
    <text evidence="8">The sequence shown here is derived from an EMBL/GenBank/DDBJ whole genome shotgun (WGS) entry which is preliminary data.</text>
</comment>